<dbReference type="OrthoDB" id="5870801at2759"/>
<dbReference type="GO" id="GO:0005615">
    <property type="term" value="C:extracellular space"/>
    <property type="evidence" value="ECO:0007669"/>
    <property type="project" value="TreeGrafter"/>
</dbReference>
<dbReference type="InterPro" id="IPR003410">
    <property type="entry name" value="HYR_dom"/>
</dbReference>
<keyword evidence="4" id="KW-1185">Reference proteome</keyword>
<dbReference type="GO" id="GO:0007165">
    <property type="term" value="P:signal transduction"/>
    <property type="evidence" value="ECO:0007669"/>
    <property type="project" value="TreeGrafter"/>
</dbReference>
<evidence type="ECO:0000256" key="1">
    <source>
        <dbReference type="ARBA" id="ARBA00022737"/>
    </source>
</evidence>
<dbReference type="Gene3D" id="2.10.50.10">
    <property type="entry name" value="Tumor Necrosis Factor Receptor, subunit A, domain 2"/>
    <property type="match status" value="2"/>
</dbReference>
<dbReference type="InterPro" id="IPR052071">
    <property type="entry name" value="SCUB_EGF-like_domain"/>
</dbReference>
<feature type="domain" description="HYR" evidence="2">
    <location>
        <begin position="1"/>
        <end position="50"/>
    </location>
</feature>
<keyword evidence="1" id="KW-0677">Repeat</keyword>
<dbReference type="PANTHER" id="PTHR24046">
    <property type="entry name" value="SIGNAL PEPTIDE, CUB AND EGF-LIKE DOMAIN-CONTAINING"/>
    <property type="match status" value="1"/>
</dbReference>
<gene>
    <name evidence="3" type="ORF">TELCIR_19182</name>
</gene>
<proteinExistence type="predicted"/>
<evidence type="ECO:0000259" key="2">
    <source>
        <dbReference type="PROSITE" id="PS50825"/>
    </source>
</evidence>
<dbReference type="SMART" id="SM01411">
    <property type="entry name" value="Ephrin_rec_like"/>
    <property type="match status" value="2"/>
</dbReference>
<dbReference type="GO" id="GO:0009986">
    <property type="term" value="C:cell surface"/>
    <property type="evidence" value="ECO:0007669"/>
    <property type="project" value="TreeGrafter"/>
</dbReference>
<dbReference type="PANTHER" id="PTHR24046:SF5">
    <property type="entry name" value="EGF-LIKE DOMAIN-CONTAINING PROTEIN"/>
    <property type="match status" value="1"/>
</dbReference>
<evidence type="ECO:0000313" key="3">
    <source>
        <dbReference type="EMBL" id="PIO59357.1"/>
    </source>
</evidence>
<dbReference type="Pfam" id="PF07699">
    <property type="entry name" value="Ephrin_rec_like"/>
    <property type="match status" value="1"/>
</dbReference>
<sequence>MFTDNVGVVSVKSNYRSGQSFTWGYYRVVYVANDAAGNSAVCSFSVVVSASDCKAPEADEQLQGELIVEPVNGTDSLMSAHVSCNDEFYPRNDLDFYVCDVMIRQQLRDWLLKDLWPYCSDQNCTGELWIDSDCPSSAAPRSKRSIRDAFYGFNFYVNVNSTRTLLKDTIGGTLQNQFPNASLSISDSVVCDKKFPLLSTTNGNASCADCPPGQYYNNSSGICASCPVDTYRTRDDPLEQCSPCPKETPTTGERTGQKDPSACHKLCDAGAYYDDSTKDCQLCPFGTYQEKRGGAACMPCPSDTSTSMT</sequence>
<protein>
    <submittedName>
        <fullName evidence="3">GCC2 and GCC3</fullName>
    </submittedName>
</protein>
<accession>A0A2G9TN36</accession>
<feature type="non-terminal residue" evidence="3">
    <location>
        <position position="309"/>
    </location>
</feature>
<dbReference type="InterPro" id="IPR009030">
    <property type="entry name" value="Growth_fac_rcpt_cys_sf"/>
</dbReference>
<dbReference type="EMBL" id="KZ370461">
    <property type="protein sequence ID" value="PIO59357.1"/>
    <property type="molecule type" value="Genomic_DNA"/>
</dbReference>
<organism evidence="3 4">
    <name type="scientific">Teladorsagia circumcincta</name>
    <name type="common">Brown stomach worm</name>
    <name type="synonym">Ostertagia circumcincta</name>
    <dbReference type="NCBI Taxonomy" id="45464"/>
    <lineage>
        <taxon>Eukaryota</taxon>
        <taxon>Metazoa</taxon>
        <taxon>Ecdysozoa</taxon>
        <taxon>Nematoda</taxon>
        <taxon>Chromadorea</taxon>
        <taxon>Rhabditida</taxon>
        <taxon>Rhabditina</taxon>
        <taxon>Rhabditomorpha</taxon>
        <taxon>Strongyloidea</taxon>
        <taxon>Trichostrongylidae</taxon>
        <taxon>Teladorsagia</taxon>
    </lineage>
</organism>
<dbReference type="Proteomes" id="UP000230423">
    <property type="component" value="Unassembled WGS sequence"/>
</dbReference>
<dbReference type="Pfam" id="PF02494">
    <property type="entry name" value="HYR"/>
    <property type="match status" value="1"/>
</dbReference>
<evidence type="ECO:0000313" key="4">
    <source>
        <dbReference type="Proteomes" id="UP000230423"/>
    </source>
</evidence>
<dbReference type="PROSITE" id="PS50825">
    <property type="entry name" value="HYR"/>
    <property type="match status" value="1"/>
</dbReference>
<name>A0A2G9TN36_TELCI</name>
<reference evidence="3 4" key="1">
    <citation type="submission" date="2015-09" db="EMBL/GenBank/DDBJ databases">
        <title>Draft genome of the parasitic nematode Teladorsagia circumcincta isolate WARC Sus (inbred).</title>
        <authorList>
            <person name="Mitreva M."/>
        </authorList>
    </citation>
    <scope>NUCLEOTIDE SEQUENCE [LARGE SCALE GENOMIC DNA]</scope>
    <source>
        <strain evidence="3 4">S</strain>
    </source>
</reference>
<dbReference type="AlphaFoldDB" id="A0A2G9TN36"/>
<dbReference type="SUPFAM" id="SSF57184">
    <property type="entry name" value="Growth factor receptor domain"/>
    <property type="match status" value="1"/>
</dbReference>
<dbReference type="InterPro" id="IPR011641">
    <property type="entry name" value="Tyr-kin_ephrin_A/B_rcpt-like"/>
</dbReference>